<dbReference type="Proteomes" id="UP000502823">
    <property type="component" value="Unassembled WGS sequence"/>
</dbReference>
<keyword evidence="3 7" id="KW-1133">Transmembrane helix</keyword>
<evidence type="ECO:0000256" key="2">
    <source>
        <dbReference type="ARBA" id="ARBA00022692"/>
    </source>
</evidence>
<evidence type="ECO:0000256" key="3">
    <source>
        <dbReference type="ARBA" id="ARBA00022989"/>
    </source>
</evidence>
<feature type="transmembrane region" description="Helical" evidence="7">
    <location>
        <begin position="219"/>
        <end position="240"/>
    </location>
</feature>
<dbReference type="InterPro" id="IPR045263">
    <property type="entry name" value="GLUT"/>
</dbReference>
<evidence type="ECO:0000256" key="6">
    <source>
        <dbReference type="SAM" id="MobiDB-lite"/>
    </source>
</evidence>
<dbReference type="Pfam" id="PF00083">
    <property type="entry name" value="Sugar_tr"/>
    <property type="match status" value="1"/>
</dbReference>
<feature type="transmembrane region" description="Helical" evidence="7">
    <location>
        <begin position="131"/>
        <end position="151"/>
    </location>
</feature>
<dbReference type="InParanoid" id="A0A6L2P934"/>
<evidence type="ECO:0000256" key="4">
    <source>
        <dbReference type="ARBA" id="ARBA00023136"/>
    </source>
</evidence>
<comment type="caution">
    <text evidence="9">The sequence shown here is derived from an EMBL/GenBank/DDBJ whole genome shotgun (WGS) entry which is preliminary data.</text>
</comment>
<comment type="subcellular location">
    <subcellularLocation>
        <location evidence="1">Membrane</location>
        <topology evidence="1">Multi-pass membrane protein</topology>
    </subcellularLocation>
</comment>
<dbReference type="PRINTS" id="PR00171">
    <property type="entry name" value="SUGRTRNSPORT"/>
</dbReference>
<feature type="transmembrane region" description="Helical" evidence="7">
    <location>
        <begin position="482"/>
        <end position="509"/>
    </location>
</feature>
<dbReference type="InterPro" id="IPR005828">
    <property type="entry name" value="MFS_sugar_transport-like"/>
</dbReference>
<keyword evidence="4 7" id="KW-0472">Membrane</keyword>
<feature type="transmembrane region" description="Helical" evidence="7">
    <location>
        <begin position="550"/>
        <end position="568"/>
    </location>
</feature>
<dbReference type="InterPro" id="IPR005829">
    <property type="entry name" value="Sugar_transporter_CS"/>
</dbReference>
<feature type="non-terminal residue" evidence="9">
    <location>
        <position position="1"/>
    </location>
</feature>
<evidence type="ECO:0000313" key="9">
    <source>
        <dbReference type="EMBL" id="GFG28764.1"/>
    </source>
</evidence>
<dbReference type="GO" id="GO:0015149">
    <property type="term" value="F:hexose transmembrane transporter activity"/>
    <property type="evidence" value="ECO:0007669"/>
    <property type="project" value="TreeGrafter"/>
</dbReference>
<dbReference type="Gene3D" id="1.20.1250.20">
    <property type="entry name" value="MFS general substrate transporter like domains"/>
    <property type="match status" value="1"/>
</dbReference>
<feature type="transmembrane region" description="Helical" evidence="7">
    <location>
        <begin position="246"/>
        <end position="267"/>
    </location>
</feature>
<dbReference type="EMBL" id="BLKM01009919">
    <property type="protein sequence ID" value="GFG28764.1"/>
    <property type="molecule type" value="Genomic_DNA"/>
</dbReference>
<feature type="region of interest" description="Disordered" evidence="6">
    <location>
        <begin position="639"/>
        <end position="666"/>
    </location>
</feature>
<feature type="transmembrane region" description="Helical" evidence="7">
    <location>
        <begin position="420"/>
        <end position="439"/>
    </location>
</feature>
<feature type="domain" description="Major facilitator superfamily (MFS) profile" evidence="8">
    <location>
        <begin position="138"/>
        <end position="575"/>
    </location>
</feature>
<feature type="compositionally biased region" description="Pro residues" evidence="6">
    <location>
        <begin position="650"/>
        <end position="666"/>
    </location>
</feature>
<dbReference type="SUPFAM" id="SSF103473">
    <property type="entry name" value="MFS general substrate transporter"/>
    <property type="match status" value="1"/>
</dbReference>
<dbReference type="PANTHER" id="PTHR23503:SF128">
    <property type="entry name" value="GLUCOSE TRANSPORTER TYPE 1"/>
    <property type="match status" value="1"/>
</dbReference>
<dbReference type="GO" id="GO:0016020">
    <property type="term" value="C:membrane"/>
    <property type="evidence" value="ECO:0007669"/>
    <property type="project" value="UniProtKB-SubCell"/>
</dbReference>
<dbReference type="NCBIfam" id="TIGR00879">
    <property type="entry name" value="SP"/>
    <property type="match status" value="1"/>
</dbReference>
<dbReference type="InterPro" id="IPR036259">
    <property type="entry name" value="MFS_trans_sf"/>
</dbReference>
<feature type="transmembrane region" description="Helical" evidence="7">
    <location>
        <begin position="309"/>
        <end position="329"/>
    </location>
</feature>
<evidence type="ECO:0000313" key="10">
    <source>
        <dbReference type="Proteomes" id="UP000502823"/>
    </source>
</evidence>
<dbReference type="PANTHER" id="PTHR23503">
    <property type="entry name" value="SOLUTE CARRIER FAMILY 2"/>
    <property type="match status" value="1"/>
</dbReference>
<name>A0A6L2P934_COPFO</name>
<evidence type="ECO:0000256" key="1">
    <source>
        <dbReference type="ARBA" id="ARBA00004141"/>
    </source>
</evidence>
<keyword evidence="2 7" id="KW-0812">Transmembrane</keyword>
<protein>
    <recommendedName>
        <fullName evidence="8">Major facilitator superfamily (MFS) profile domain-containing protein</fullName>
    </recommendedName>
</protein>
<dbReference type="FunFam" id="1.20.1250.20:FF:000029">
    <property type="entry name" value="solute carrier family 2, facilitated glucose transporter member 4"/>
    <property type="match status" value="1"/>
</dbReference>
<reference evidence="10" key="1">
    <citation type="submission" date="2020-01" db="EMBL/GenBank/DDBJ databases">
        <title>Draft genome sequence of the Termite Coptotermes fromosanus.</title>
        <authorList>
            <person name="Itakura S."/>
            <person name="Yosikawa Y."/>
            <person name="Umezawa K."/>
        </authorList>
    </citation>
    <scope>NUCLEOTIDE SEQUENCE [LARGE SCALE GENOMIC DNA]</scope>
</reference>
<proteinExistence type="predicted"/>
<gene>
    <name evidence="9" type="ORF">Cfor_03006</name>
</gene>
<dbReference type="OrthoDB" id="4540492at2759"/>
<feature type="transmembrane region" description="Helical" evidence="7">
    <location>
        <begin position="395"/>
        <end position="414"/>
    </location>
</feature>
<evidence type="ECO:0000256" key="7">
    <source>
        <dbReference type="SAM" id="Phobius"/>
    </source>
</evidence>
<evidence type="ECO:0000256" key="5">
    <source>
        <dbReference type="SAM" id="Coils"/>
    </source>
</evidence>
<keyword evidence="10" id="KW-1185">Reference proteome</keyword>
<dbReference type="PROSITE" id="PS50850">
    <property type="entry name" value="MFS"/>
    <property type="match status" value="1"/>
</dbReference>
<dbReference type="PROSITE" id="PS00217">
    <property type="entry name" value="SUGAR_TRANSPORT_2"/>
    <property type="match status" value="1"/>
</dbReference>
<evidence type="ECO:0000259" key="8">
    <source>
        <dbReference type="PROSITE" id="PS50850"/>
    </source>
</evidence>
<feature type="transmembrane region" description="Helical" evidence="7">
    <location>
        <begin position="451"/>
        <end position="470"/>
    </location>
</feature>
<dbReference type="InterPro" id="IPR020846">
    <property type="entry name" value="MFS_dom"/>
</dbReference>
<feature type="coiled-coil region" evidence="5">
    <location>
        <begin position="67"/>
        <end position="118"/>
    </location>
</feature>
<feature type="transmembrane region" description="Helical" evidence="7">
    <location>
        <begin position="186"/>
        <end position="207"/>
    </location>
</feature>
<feature type="transmembrane region" description="Helical" evidence="7">
    <location>
        <begin position="279"/>
        <end position="297"/>
    </location>
</feature>
<accession>A0A6L2P934</accession>
<feature type="transmembrane region" description="Helical" evidence="7">
    <location>
        <begin position="521"/>
        <end position="544"/>
    </location>
</feature>
<keyword evidence="5" id="KW-0175">Coiled coil</keyword>
<dbReference type="AlphaFoldDB" id="A0A6L2P934"/>
<dbReference type="InterPro" id="IPR003663">
    <property type="entry name" value="Sugar/inositol_transpt"/>
</dbReference>
<sequence length="666" mass="74221">IEKRGKVNVRYSLLSAHTGNPSYQLSSNLQKQVSVMSMNLSAKLDELQRGDRQLETTVALCEIRSQLQELTKSVESCQSEVSEVKRDMVAIKHELDTVQQVKEEIEELREYVDRLGEQSHRRKLRLLEQGLTFFLSYAILAAVLGMLQFGYNTGVINAPEVNIENFMKDVYKSRYGEDIQDDAVKVLYSVAVSIFAIGGMLGGFCGGMIANRFGRKGGLLLNNLLGIVGAVLMGCTKLFQLYEFLFLGRFIIGVNCGLNTSLVPMYISEIAPLNLRGGLGTVNQLAVTVGLLLSQVLGIEQILGTDEGWPMLLGLAVCPPILQLVLLPWCPESPRYLLITKQWEEEARRALRRLRASNQVEEDIEEMRAEERAQQAEATISMLQLICSPTLRSPLIIGVVFYYSTLLFISSGLTEESAKFATIGIGAIMVGMTLVSIPLMDRTGRRTLHLYGLGGMFIFSIFITISFLIKEFFGYVQEMIDWMSYLSVVSVLSFVVFFAVGPGSIPWMITAELFSQGPRPAAMSIAVLINWTANFLVGIGFPTMKNSLENYTFLPFSVFLAIFWIFTYKKVPETKNKTFEEILALFRHGNGRSMLNCVNALEQRMPPAERAALMVAEEKPHPDSWRQACDIVSLISAASERSSRELVPAVRPPPPLPPPRFPNSAV</sequence>
<organism evidence="9 10">
    <name type="scientific">Coptotermes formosanus</name>
    <name type="common">Formosan subterranean termite</name>
    <dbReference type="NCBI Taxonomy" id="36987"/>
    <lineage>
        <taxon>Eukaryota</taxon>
        <taxon>Metazoa</taxon>
        <taxon>Ecdysozoa</taxon>
        <taxon>Arthropoda</taxon>
        <taxon>Hexapoda</taxon>
        <taxon>Insecta</taxon>
        <taxon>Pterygota</taxon>
        <taxon>Neoptera</taxon>
        <taxon>Polyneoptera</taxon>
        <taxon>Dictyoptera</taxon>
        <taxon>Blattodea</taxon>
        <taxon>Blattoidea</taxon>
        <taxon>Termitoidae</taxon>
        <taxon>Rhinotermitidae</taxon>
        <taxon>Coptotermes</taxon>
    </lineage>
</organism>